<comment type="caution">
    <text evidence="2">The sequence shown here is derived from an EMBL/GenBank/DDBJ whole genome shotgun (WGS) entry which is preliminary data.</text>
</comment>
<feature type="transmembrane region" description="Helical" evidence="1">
    <location>
        <begin position="7"/>
        <end position="29"/>
    </location>
</feature>
<keyword evidence="3" id="KW-1185">Reference proteome</keyword>
<sequence length="142" mass="14908">MSAQVVIYALYISHMILEGLTGLTMLAAPRHLFPGVAAAAGDSGAEVDMALRGIGVCHLVLIILYMKHLAPIHSLRSGRLVAALFAFQHLASLGVVAHSYATGGARDWGLTGMVLHALWGFGMVYAVGPRRIIAGLSDTICG</sequence>
<dbReference type="AlphaFoldDB" id="A0A9W6BNX6"/>
<name>A0A9W6BNX6_9CHLO</name>
<proteinExistence type="predicted"/>
<accession>A0A9W6BNX6</accession>
<dbReference type="EMBL" id="BRXU01000012">
    <property type="protein sequence ID" value="GLC55042.1"/>
    <property type="molecule type" value="Genomic_DNA"/>
</dbReference>
<feature type="transmembrane region" description="Helical" evidence="1">
    <location>
        <begin position="78"/>
        <end position="102"/>
    </location>
</feature>
<gene>
    <name evidence="2" type="primary">PLEST009006</name>
    <name evidence="2" type="ORF">PLESTB_000937500</name>
</gene>
<feature type="transmembrane region" description="Helical" evidence="1">
    <location>
        <begin position="108"/>
        <end position="127"/>
    </location>
</feature>
<dbReference type="Proteomes" id="UP001165080">
    <property type="component" value="Unassembled WGS sequence"/>
</dbReference>
<keyword evidence="1" id="KW-0812">Transmembrane</keyword>
<organism evidence="2 3">
    <name type="scientific">Pleodorina starrii</name>
    <dbReference type="NCBI Taxonomy" id="330485"/>
    <lineage>
        <taxon>Eukaryota</taxon>
        <taxon>Viridiplantae</taxon>
        <taxon>Chlorophyta</taxon>
        <taxon>core chlorophytes</taxon>
        <taxon>Chlorophyceae</taxon>
        <taxon>CS clade</taxon>
        <taxon>Chlamydomonadales</taxon>
        <taxon>Volvocaceae</taxon>
        <taxon>Pleodorina</taxon>
    </lineage>
</organism>
<reference evidence="2 3" key="1">
    <citation type="journal article" date="2023" name="Commun. Biol.">
        <title>Reorganization of the ancestral sex-determining regions during the evolution of trioecy in Pleodorina starrii.</title>
        <authorList>
            <person name="Takahashi K."/>
            <person name="Suzuki S."/>
            <person name="Kawai-Toyooka H."/>
            <person name="Yamamoto K."/>
            <person name="Hamaji T."/>
            <person name="Ootsuki R."/>
            <person name="Yamaguchi H."/>
            <person name="Kawachi M."/>
            <person name="Higashiyama T."/>
            <person name="Nozaki H."/>
        </authorList>
    </citation>
    <scope>NUCLEOTIDE SEQUENCE [LARGE SCALE GENOMIC DNA]</scope>
    <source>
        <strain evidence="2 3">NIES-4479</strain>
    </source>
</reference>
<evidence type="ECO:0000313" key="2">
    <source>
        <dbReference type="EMBL" id="GLC55042.1"/>
    </source>
</evidence>
<evidence type="ECO:0000313" key="3">
    <source>
        <dbReference type="Proteomes" id="UP001165080"/>
    </source>
</evidence>
<keyword evidence="1" id="KW-0472">Membrane</keyword>
<keyword evidence="1" id="KW-1133">Transmembrane helix</keyword>
<evidence type="ECO:0000256" key="1">
    <source>
        <dbReference type="SAM" id="Phobius"/>
    </source>
</evidence>
<protein>
    <submittedName>
        <fullName evidence="2">Uncharacterized protein</fullName>
    </submittedName>
</protein>
<feature type="transmembrane region" description="Helical" evidence="1">
    <location>
        <begin position="49"/>
        <end position="66"/>
    </location>
</feature>